<evidence type="ECO:0000256" key="2">
    <source>
        <dbReference type="SAM" id="Phobius"/>
    </source>
</evidence>
<comment type="caution">
    <text evidence="3">The sequence shown here is derived from an EMBL/GenBank/DDBJ whole genome shotgun (WGS) entry which is preliminary data.</text>
</comment>
<gene>
    <name evidence="3" type="ORF">BCR33DRAFT_717573</name>
</gene>
<evidence type="ECO:0000313" key="4">
    <source>
        <dbReference type="Proteomes" id="UP000193642"/>
    </source>
</evidence>
<feature type="transmembrane region" description="Helical" evidence="2">
    <location>
        <begin position="47"/>
        <end position="73"/>
    </location>
</feature>
<evidence type="ECO:0000313" key="3">
    <source>
        <dbReference type="EMBL" id="ORY43346.1"/>
    </source>
</evidence>
<name>A0A1Y2C8T0_9FUNG</name>
<reference evidence="3 4" key="1">
    <citation type="submission" date="2016-07" db="EMBL/GenBank/DDBJ databases">
        <title>Pervasive Adenine N6-methylation of Active Genes in Fungi.</title>
        <authorList>
            <consortium name="DOE Joint Genome Institute"/>
            <person name="Mondo S.J."/>
            <person name="Dannebaum R.O."/>
            <person name="Kuo R.C."/>
            <person name="Labutti K."/>
            <person name="Haridas S."/>
            <person name="Kuo A."/>
            <person name="Salamov A."/>
            <person name="Ahrendt S.R."/>
            <person name="Lipzen A."/>
            <person name="Sullivan W."/>
            <person name="Andreopoulos W.B."/>
            <person name="Clum A."/>
            <person name="Lindquist E."/>
            <person name="Daum C."/>
            <person name="Ramamoorthy G.K."/>
            <person name="Gryganskyi A."/>
            <person name="Culley D."/>
            <person name="Magnuson J.K."/>
            <person name="James T.Y."/>
            <person name="O'Malley M.A."/>
            <person name="Stajich J.E."/>
            <person name="Spatafora J.W."/>
            <person name="Visel A."/>
            <person name="Grigoriev I.V."/>
        </authorList>
    </citation>
    <scope>NUCLEOTIDE SEQUENCE [LARGE SCALE GENOMIC DNA]</scope>
    <source>
        <strain evidence="3 4">JEL800</strain>
    </source>
</reference>
<proteinExistence type="predicted"/>
<keyword evidence="2" id="KW-0812">Transmembrane</keyword>
<feature type="compositionally biased region" description="Polar residues" evidence="1">
    <location>
        <begin position="1"/>
        <end position="10"/>
    </location>
</feature>
<protein>
    <submittedName>
        <fullName evidence="3">Uncharacterized protein</fullName>
    </submittedName>
</protein>
<keyword evidence="2" id="KW-0472">Membrane</keyword>
<dbReference type="EMBL" id="MCGO01000025">
    <property type="protein sequence ID" value="ORY43346.1"/>
    <property type="molecule type" value="Genomic_DNA"/>
</dbReference>
<dbReference type="AlphaFoldDB" id="A0A1Y2C8T0"/>
<keyword evidence="4" id="KW-1185">Reference proteome</keyword>
<keyword evidence="2" id="KW-1133">Transmembrane helix</keyword>
<sequence length="93" mass="9716">MSSSDSQSIACTEEVELDDQRSDDGGSPSSPTHSSSVRHRSAVARRVCVCAIGAVVALLSVLGLVVFLAFYFAARVPGREPSLGANATETVVY</sequence>
<feature type="compositionally biased region" description="Low complexity" evidence="1">
    <location>
        <begin position="25"/>
        <end position="35"/>
    </location>
</feature>
<evidence type="ECO:0000256" key="1">
    <source>
        <dbReference type="SAM" id="MobiDB-lite"/>
    </source>
</evidence>
<feature type="region of interest" description="Disordered" evidence="1">
    <location>
        <begin position="1"/>
        <end position="41"/>
    </location>
</feature>
<organism evidence="3 4">
    <name type="scientific">Rhizoclosmatium globosum</name>
    <dbReference type="NCBI Taxonomy" id="329046"/>
    <lineage>
        <taxon>Eukaryota</taxon>
        <taxon>Fungi</taxon>
        <taxon>Fungi incertae sedis</taxon>
        <taxon>Chytridiomycota</taxon>
        <taxon>Chytridiomycota incertae sedis</taxon>
        <taxon>Chytridiomycetes</taxon>
        <taxon>Chytridiales</taxon>
        <taxon>Chytriomycetaceae</taxon>
        <taxon>Rhizoclosmatium</taxon>
    </lineage>
</organism>
<dbReference type="Proteomes" id="UP000193642">
    <property type="component" value="Unassembled WGS sequence"/>
</dbReference>
<accession>A0A1Y2C8T0</accession>